<dbReference type="Proteomes" id="UP000254848">
    <property type="component" value="Unassembled WGS sequence"/>
</dbReference>
<organism evidence="1 2">
    <name type="scientific">Enterobacillus tribolii</name>
    <dbReference type="NCBI Taxonomy" id="1487935"/>
    <lineage>
        <taxon>Bacteria</taxon>
        <taxon>Pseudomonadati</taxon>
        <taxon>Pseudomonadota</taxon>
        <taxon>Gammaproteobacteria</taxon>
        <taxon>Enterobacterales</taxon>
        <taxon>Hafniaceae</taxon>
        <taxon>Enterobacillus</taxon>
    </lineage>
</organism>
<dbReference type="AlphaFoldDB" id="A0A370QMG9"/>
<comment type="caution">
    <text evidence="1">The sequence shown here is derived from an EMBL/GenBank/DDBJ whole genome shotgun (WGS) entry which is preliminary data.</text>
</comment>
<keyword evidence="2" id="KW-1185">Reference proteome</keyword>
<accession>A0A370QMG9</accession>
<evidence type="ECO:0008006" key="3">
    <source>
        <dbReference type="Google" id="ProtNLM"/>
    </source>
</evidence>
<dbReference type="EMBL" id="QRAP01000007">
    <property type="protein sequence ID" value="RDK89567.1"/>
    <property type="molecule type" value="Genomic_DNA"/>
</dbReference>
<name>A0A370QMG9_9GAMM</name>
<evidence type="ECO:0000313" key="1">
    <source>
        <dbReference type="EMBL" id="RDK89567.1"/>
    </source>
</evidence>
<dbReference type="PANTHER" id="PTHR30528">
    <property type="entry name" value="CYTOPLASMIC PROTEIN"/>
    <property type="match status" value="1"/>
</dbReference>
<dbReference type="OrthoDB" id="9787207at2"/>
<proteinExistence type="predicted"/>
<evidence type="ECO:0000313" key="2">
    <source>
        <dbReference type="Proteomes" id="UP000254848"/>
    </source>
</evidence>
<dbReference type="PANTHER" id="PTHR30528:SF0">
    <property type="entry name" value="CYTOPLASMIC PROTEIN"/>
    <property type="match status" value="1"/>
</dbReference>
<reference evidence="1 2" key="1">
    <citation type="submission" date="2018-07" db="EMBL/GenBank/DDBJ databases">
        <title>Genomic Encyclopedia of Type Strains, Phase IV (KMG-IV): sequencing the most valuable type-strain genomes for metagenomic binning, comparative biology and taxonomic classification.</title>
        <authorList>
            <person name="Goeker M."/>
        </authorList>
    </citation>
    <scope>NUCLEOTIDE SEQUENCE [LARGE SCALE GENOMIC DNA]</scope>
    <source>
        <strain evidence="1 2">DSM 103736</strain>
    </source>
</reference>
<dbReference type="Pfam" id="PF06224">
    <property type="entry name" value="AlkZ-like"/>
    <property type="match status" value="1"/>
</dbReference>
<sequence>MPDMKLPLRVLRYLHLSAQGLAHPRRRKAVFTDVAACIREMGLLQIDTINVVARSPYLVLFSRLGDYPAQWLEDTLRQGDILEYWAHEACFIPREDYRLVRPSMLAPEAMGWKYSAQWHDTHRQDIEALVRHVRENGPVRSVELGKQRKKSNGWWEWKPEKRHLETLFTLGELMVCARENFHRVYDLAERVIPEWRDEEHGLSLDVARRIMLEKSASALGVFRAAWLADYYRLKRVNAANVVQGWLEEGKVIRVGCEELDGDFFVHHSLLPLLDQAESLKATHTSLLSPFDPVVWDRNRASELFGFEYRLECYTPEAKRRYGYFVLPLLHKGGLVGRMDCKLHRQQGVLEVKRCYLESDTKVTAGKVRDFRAALTRFADWQRADSVAIVAQPESLRRIWGSGWQVREDE</sequence>
<dbReference type="RefSeq" id="WP_115459436.1">
    <property type="nucleotide sequence ID" value="NZ_QRAP01000007.1"/>
</dbReference>
<dbReference type="InterPro" id="IPR009351">
    <property type="entry name" value="AlkZ-like"/>
</dbReference>
<protein>
    <recommendedName>
        <fullName evidence="3">Winged helix-turn-helix domain-containing protein</fullName>
    </recommendedName>
</protein>
<gene>
    <name evidence="1" type="ORF">C8D90_107220</name>
</gene>